<dbReference type="InterPro" id="IPR006592">
    <property type="entry name" value="RNA_pol_N"/>
</dbReference>
<accession>L2GNW7</accession>
<reference evidence="15" key="1">
    <citation type="submission" date="2011-05" db="EMBL/GenBank/DDBJ databases">
        <title>The genome sequence of Vittaforma corneae strain ATCC 50505.</title>
        <authorList>
            <consortium name="The Broad Institute Genome Sequencing Platform"/>
            <person name="Cuomo C."/>
            <person name="Didier E."/>
            <person name="Bowers L."/>
            <person name="Young S.K."/>
            <person name="Zeng Q."/>
            <person name="Gargeya S."/>
            <person name="Fitzgerald M."/>
            <person name="Haas B."/>
            <person name="Abouelleil A."/>
            <person name="Alvarado L."/>
            <person name="Arachchi H.M."/>
            <person name="Berlin A."/>
            <person name="Chapman S.B."/>
            <person name="Gearin G."/>
            <person name="Goldberg J."/>
            <person name="Griggs A."/>
            <person name="Gujja S."/>
            <person name="Hansen M."/>
            <person name="Heiman D."/>
            <person name="Howarth C."/>
            <person name="Larimer J."/>
            <person name="Lui A."/>
            <person name="MacDonald P.J.P."/>
            <person name="McCowen C."/>
            <person name="Montmayeur A."/>
            <person name="Murphy C."/>
            <person name="Neiman D."/>
            <person name="Pearson M."/>
            <person name="Priest M."/>
            <person name="Roberts A."/>
            <person name="Saif S."/>
            <person name="Shea T."/>
            <person name="Sisk P."/>
            <person name="Stolte C."/>
            <person name="Sykes S."/>
            <person name="Wortman J."/>
            <person name="Nusbaum C."/>
            <person name="Birren B."/>
        </authorList>
    </citation>
    <scope>NUCLEOTIDE SEQUENCE [LARGE SCALE GENOMIC DNA]</scope>
    <source>
        <strain evidence="15">ATCC 50505</strain>
    </source>
</reference>
<dbReference type="InterPro" id="IPR045867">
    <property type="entry name" value="DNA-dir_RpoC_beta_prime"/>
</dbReference>
<keyword evidence="8" id="KW-0460">Magnesium</keyword>
<sequence>MSLKFNPKSLSLGWYSDDEILKISAVEVTLPTSFDMFGHPVPDGLYDLRMGPLNMDSTCQTCKLGYLSCPGHFGHYRLSKPVLNPLSFDFTYALIKSCCCNCFHFKITANERFAFYTRLKALKKGINISNIELFVTEKSEEMVVKELNELKENRSGYERTIHCDLVSQFIRKVSGKGTCPRCHFKSPKFTKAMGMRILKTNPSGMCDYVNPQLVKDTISKLFEHESVLVFEMFNSDKLEMFFINILPIMPNKFRPANFVANKVSESPLNSHLSRIIHSSVMTENDEQHWIDLQSSVLYYFDSSKSARGTYVGHKQIMEKKEGLFRKNIMGKRVNYAARSVISPDPSLEARDVGIPLVFATQLTFPEKVTTFNFEKLRKMVINGLQYPGANFVQNNGALINLRYISYENRISIANQLLDGEKVVWRHLLTGDPLLVNRQPTLHSTSLMGHLAKVLKNEKTLRIHYVNCKSYNADFDGDEMNVHFPQDYNSLSEVHHLALNDNSYFAPSSGEPIRGLTQDHIIAAVLLTLKDSFFTKEEYMSMIDNGISNLNYKNILLKSKFLLFCEPCIQSPVPLYSGKQVITTVLKNFNILIDFTVKSKMKFEGEEGQFCVFKGEVISGVLDKASVGASAHSLIHACGEIYGYKLCNDLFTCFSRVVNRYMI</sequence>
<organism evidence="14 15">
    <name type="scientific">Vittaforma corneae (strain ATCC 50505)</name>
    <name type="common">Microsporidian parasite</name>
    <name type="synonym">Nosema corneum</name>
    <dbReference type="NCBI Taxonomy" id="993615"/>
    <lineage>
        <taxon>Eukaryota</taxon>
        <taxon>Fungi</taxon>
        <taxon>Fungi incertae sedis</taxon>
        <taxon>Microsporidia</taxon>
        <taxon>Nosematidae</taxon>
        <taxon>Vittaforma</taxon>
    </lineage>
</organism>
<dbReference type="SUPFAM" id="SSF64484">
    <property type="entry name" value="beta and beta-prime subunits of DNA dependent RNA-polymerase"/>
    <property type="match status" value="1"/>
</dbReference>
<keyword evidence="9 12" id="KW-0804">Transcription</keyword>
<keyword evidence="7" id="KW-0862">Zinc</keyword>
<evidence type="ECO:0000313" key="14">
    <source>
        <dbReference type="EMBL" id="ELA42185.1"/>
    </source>
</evidence>
<dbReference type="InterPro" id="IPR007066">
    <property type="entry name" value="RNA_pol_Rpb1_3"/>
</dbReference>
<dbReference type="Proteomes" id="UP000011082">
    <property type="component" value="Unassembled WGS sequence"/>
</dbReference>
<dbReference type="InterPro" id="IPR015699">
    <property type="entry name" value="DNA-dir_RNA_pol1_lsu_N"/>
</dbReference>
<dbReference type="RefSeq" id="XP_007604277.1">
    <property type="nucleotide sequence ID" value="XM_007604215.1"/>
</dbReference>
<evidence type="ECO:0000256" key="1">
    <source>
        <dbReference type="ARBA" id="ARBA00004123"/>
    </source>
</evidence>
<dbReference type="Gene3D" id="3.30.1490.180">
    <property type="entry name" value="RNA polymerase ii"/>
    <property type="match status" value="1"/>
</dbReference>
<dbReference type="Pfam" id="PF04983">
    <property type="entry name" value="RNA_pol_Rpb1_3"/>
    <property type="match status" value="1"/>
</dbReference>
<keyword evidence="3 12" id="KW-0240">DNA-directed RNA polymerase</keyword>
<protein>
    <recommendedName>
        <fullName evidence="12">DNA-directed RNA polymerase subunit</fullName>
        <ecNumber evidence="12">2.7.7.6</ecNumber>
    </recommendedName>
</protein>
<dbReference type="GO" id="GO:0003677">
    <property type="term" value="F:DNA binding"/>
    <property type="evidence" value="ECO:0007669"/>
    <property type="project" value="InterPro"/>
</dbReference>
<evidence type="ECO:0000313" key="15">
    <source>
        <dbReference type="Proteomes" id="UP000011082"/>
    </source>
</evidence>
<name>L2GNW7_VITCO</name>
<gene>
    <name evidence="14" type="ORF">VICG_00828</name>
</gene>
<keyword evidence="6" id="KW-0479">Metal-binding</keyword>
<keyword evidence="5 12" id="KW-0548">Nucleotidyltransferase</keyword>
<dbReference type="Pfam" id="PF00623">
    <property type="entry name" value="RNA_pol_Rpb1_2"/>
    <property type="match status" value="1"/>
</dbReference>
<evidence type="ECO:0000256" key="4">
    <source>
        <dbReference type="ARBA" id="ARBA00022679"/>
    </source>
</evidence>
<dbReference type="AlphaFoldDB" id="L2GNW7"/>
<evidence type="ECO:0000256" key="3">
    <source>
        <dbReference type="ARBA" id="ARBA00022478"/>
    </source>
</evidence>
<evidence type="ECO:0000256" key="5">
    <source>
        <dbReference type="ARBA" id="ARBA00022695"/>
    </source>
</evidence>
<comment type="function">
    <text evidence="12">DNA-dependent RNA polymerase catalyzes the transcription of DNA into RNA using the four ribonucleoside triphosphates as substrates.</text>
</comment>
<comment type="similarity">
    <text evidence="2 12">Belongs to the RNA polymerase beta' chain family.</text>
</comment>
<dbReference type="HOGENOM" id="CLU_000487_2_1_1"/>
<evidence type="ECO:0000256" key="8">
    <source>
        <dbReference type="ARBA" id="ARBA00022842"/>
    </source>
</evidence>
<dbReference type="EMBL" id="JH370134">
    <property type="protein sequence ID" value="ELA42185.1"/>
    <property type="molecule type" value="Genomic_DNA"/>
</dbReference>
<dbReference type="Gene3D" id="4.10.860.120">
    <property type="entry name" value="RNA polymerase II, clamp domain"/>
    <property type="match status" value="1"/>
</dbReference>
<dbReference type="InterPro" id="IPR000722">
    <property type="entry name" value="RNA_pol_asu"/>
</dbReference>
<dbReference type="CDD" id="cd01435">
    <property type="entry name" value="RNAP_I_RPA1_N"/>
    <property type="match status" value="1"/>
</dbReference>
<dbReference type="GO" id="GO:0003899">
    <property type="term" value="F:DNA-directed RNA polymerase activity"/>
    <property type="evidence" value="ECO:0007669"/>
    <property type="project" value="UniProtKB-EC"/>
</dbReference>
<keyword evidence="10" id="KW-0539">Nucleus</keyword>
<evidence type="ECO:0000256" key="6">
    <source>
        <dbReference type="ARBA" id="ARBA00022723"/>
    </source>
</evidence>
<dbReference type="SMART" id="SM00663">
    <property type="entry name" value="RPOLA_N"/>
    <property type="match status" value="1"/>
</dbReference>
<dbReference type="EC" id="2.7.7.6" evidence="12"/>
<dbReference type="GO" id="GO:0005736">
    <property type="term" value="C:RNA polymerase I complex"/>
    <property type="evidence" value="ECO:0007669"/>
    <property type="project" value="TreeGrafter"/>
</dbReference>
<proteinExistence type="inferred from homology"/>
<dbReference type="InterPro" id="IPR042102">
    <property type="entry name" value="RNA_pol_Rpb1_3_sf"/>
</dbReference>
<evidence type="ECO:0000256" key="10">
    <source>
        <dbReference type="ARBA" id="ARBA00023242"/>
    </source>
</evidence>
<feature type="domain" description="RNA polymerase N-terminal" evidence="13">
    <location>
        <begin position="239"/>
        <end position="527"/>
    </location>
</feature>
<comment type="catalytic activity">
    <reaction evidence="11 12">
        <text>RNA(n) + a ribonucleoside 5'-triphosphate = RNA(n+1) + diphosphate</text>
        <dbReference type="Rhea" id="RHEA:21248"/>
        <dbReference type="Rhea" id="RHEA-COMP:14527"/>
        <dbReference type="Rhea" id="RHEA-COMP:17342"/>
        <dbReference type="ChEBI" id="CHEBI:33019"/>
        <dbReference type="ChEBI" id="CHEBI:61557"/>
        <dbReference type="ChEBI" id="CHEBI:140395"/>
        <dbReference type="EC" id="2.7.7.6"/>
    </reaction>
</comment>
<dbReference type="PANTHER" id="PTHR19376">
    <property type="entry name" value="DNA-DIRECTED RNA POLYMERASE"/>
    <property type="match status" value="1"/>
</dbReference>
<evidence type="ECO:0000256" key="2">
    <source>
        <dbReference type="ARBA" id="ARBA00006460"/>
    </source>
</evidence>
<keyword evidence="15" id="KW-1185">Reference proteome</keyword>
<dbReference type="InterPro" id="IPR007080">
    <property type="entry name" value="RNA_pol_Rpb1_1"/>
</dbReference>
<dbReference type="InParanoid" id="L2GNW7"/>
<evidence type="ECO:0000259" key="13">
    <source>
        <dbReference type="SMART" id="SM00663"/>
    </source>
</evidence>
<dbReference type="PANTHER" id="PTHR19376:SF11">
    <property type="entry name" value="DNA-DIRECTED RNA POLYMERASE I SUBUNIT RPA1"/>
    <property type="match status" value="1"/>
</dbReference>
<dbReference type="Gene3D" id="1.10.274.100">
    <property type="entry name" value="RNA polymerase Rpb1, domain 3"/>
    <property type="match status" value="1"/>
</dbReference>
<comment type="subcellular location">
    <subcellularLocation>
        <location evidence="1">Nucleus</location>
    </subcellularLocation>
</comment>
<dbReference type="VEuPathDB" id="MicrosporidiaDB:VICG_00828"/>
<dbReference type="InterPro" id="IPR044893">
    <property type="entry name" value="RNA_pol_Rpb1_clamp_domain"/>
</dbReference>
<dbReference type="STRING" id="993615.L2GNW7"/>
<evidence type="ECO:0000256" key="7">
    <source>
        <dbReference type="ARBA" id="ARBA00022833"/>
    </source>
</evidence>
<dbReference type="OrthoDB" id="270392at2759"/>
<evidence type="ECO:0000256" key="9">
    <source>
        <dbReference type="ARBA" id="ARBA00023163"/>
    </source>
</evidence>
<evidence type="ECO:0000256" key="11">
    <source>
        <dbReference type="ARBA" id="ARBA00048552"/>
    </source>
</evidence>
<dbReference type="OMA" id="YSPESMC"/>
<dbReference type="GeneID" id="19881542"/>
<evidence type="ECO:0000256" key="12">
    <source>
        <dbReference type="RuleBase" id="RU004279"/>
    </source>
</evidence>
<dbReference type="Gene3D" id="2.40.40.20">
    <property type="match status" value="1"/>
</dbReference>
<keyword evidence="4 12" id="KW-0808">Transferase</keyword>
<dbReference type="GO" id="GO:0046872">
    <property type="term" value="F:metal ion binding"/>
    <property type="evidence" value="ECO:0007669"/>
    <property type="project" value="UniProtKB-KW"/>
</dbReference>
<dbReference type="GO" id="GO:0006351">
    <property type="term" value="P:DNA-templated transcription"/>
    <property type="evidence" value="ECO:0007669"/>
    <property type="project" value="InterPro"/>
</dbReference>
<dbReference type="Pfam" id="PF04997">
    <property type="entry name" value="RNA_pol_Rpb1_1"/>
    <property type="match status" value="1"/>
</dbReference>